<organism evidence="2 3">
    <name type="scientific">Penicillium alfredii</name>
    <dbReference type="NCBI Taxonomy" id="1506179"/>
    <lineage>
        <taxon>Eukaryota</taxon>
        <taxon>Fungi</taxon>
        <taxon>Dikarya</taxon>
        <taxon>Ascomycota</taxon>
        <taxon>Pezizomycotina</taxon>
        <taxon>Eurotiomycetes</taxon>
        <taxon>Eurotiomycetidae</taxon>
        <taxon>Eurotiales</taxon>
        <taxon>Aspergillaceae</taxon>
        <taxon>Penicillium</taxon>
    </lineage>
</organism>
<keyword evidence="3" id="KW-1185">Reference proteome</keyword>
<evidence type="ECO:0000313" key="2">
    <source>
        <dbReference type="EMBL" id="KAJ5105208.1"/>
    </source>
</evidence>
<sequence length="109" mass="12008">MSQPNANRRAMQANLELNESNESGSHWGRNRSPTSTSKSTRTTSSPHFSFSTRAASSHHSHIRLTHTHGHCTSSPGSWSIWKRHIERTAHACSPQSELAKAIRAGRGVP</sequence>
<feature type="compositionally biased region" description="Low complexity" evidence="1">
    <location>
        <begin position="31"/>
        <end position="46"/>
    </location>
</feature>
<comment type="caution">
    <text evidence="2">The sequence shown here is derived from an EMBL/GenBank/DDBJ whole genome shotgun (WGS) entry which is preliminary data.</text>
</comment>
<proteinExistence type="predicted"/>
<evidence type="ECO:0000256" key="1">
    <source>
        <dbReference type="SAM" id="MobiDB-lite"/>
    </source>
</evidence>
<accession>A0A9W9KH00</accession>
<dbReference type="AlphaFoldDB" id="A0A9W9KH00"/>
<dbReference type="RefSeq" id="XP_056514204.1">
    <property type="nucleotide sequence ID" value="XM_056653137.1"/>
</dbReference>
<dbReference type="Proteomes" id="UP001141434">
    <property type="component" value="Unassembled WGS sequence"/>
</dbReference>
<feature type="region of interest" description="Disordered" evidence="1">
    <location>
        <begin position="1"/>
        <end position="61"/>
    </location>
</feature>
<gene>
    <name evidence="2" type="ORF">NUU61_002555</name>
</gene>
<feature type="compositionally biased region" description="Polar residues" evidence="1">
    <location>
        <begin position="15"/>
        <end position="24"/>
    </location>
</feature>
<reference evidence="2" key="1">
    <citation type="submission" date="2022-11" db="EMBL/GenBank/DDBJ databases">
        <authorList>
            <person name="Petersen C."/>
        </authorList>
    </citation>
    <scope>NUCLEOTIDE SEQUENCE</scope>
    <source>
        <strain evidence="2">IBT 34128</strain>
    </source>
</reference>
<dbReference type="EMBL" id="JAPMSZ010000004">
    <property type="protein sequence ID" value="KAJ5105208.1"/>
    <property type="molecule type" value="Genomic_DNA"/>
</dbReference>
<reference evidence="2" key="2">
    <citation type="journal article" date="2023" name="IMA Fungus">
        <title>Comparative genomic study of the Penicillium genus elucidates a diverse pangenome and 15 lateral gene transfer events.</title>
        <authorList>
            <person name="Petersen C."/>
            <person name="Sorensen T."/>
            <person name="Nielsen M.R."/>
            <person name="Sondergaard T.E."/>
            <person name="Sorensen J.L."/>
            <person name="Fitzpatrick D.A."/>
            <person name="Frisvad J.C."/>
            <person name="Nielsen K.L."/>
        </authorList>
    </citation>
    <scope>NUCLEOTIDE SEQUENCE</scope>
    <source>
        <strain evidence="2">IBT 34128</strain>
    </source>
</reference>
<name>A0A9W9KH00_9EURO</name>
<dbReference type="GeneID" id="81392305"/>
<evidence type="ECO:0000313" key="3">
    <source>
        <dbReference type="Proteomes" id="UP001141434"/>
    </source>
</evidence>
<protein>
    <submittedName>
        <fullName evidence="2">Uncharacterized protein</fullName>
    </submittedName>
</protein>